<dbReference type="InterPro" id="IPR038584">
    <property type="entry name" value="Ribosomal_bL33_sf"/>
</dbReference>
<dbReference type="GO" id="GO:0005737">
    <property type="term" value="C:cytoplasm"/>
    <property type="evidence" value="ECO:0007669"/>
    <property type="project" value="UniProtKB-ARBA"/>
</dbReference>
<dbReference type="PROSITE" id="PS00582">
    <property type="entry name" value="RIBOSOMAL_L33"/>
    <property type="match status" value="1"/>
</dbReference>
<gene>
    <name evidence="5" type="primary">rpmG</name>
    <name evidence="6" type="ORF">A3H26_00155</name>
</gene>
<comment type="similarity">
    <text evidence="1 5">Belongs to the bacterial ribosomal protein bL33 family.</text>
</comment>
<dbReference type="GO" id="GO:0006412">
    <property type="term" value="P:translation"/>
    <property type="evidence" value="ECO:0007669"/>
    <property type="project" value="UniProtKB-UniRule"/>
</dbReference>
<dbReference type="PANTHER" id="PTHR43168:SF2">
    <property type="entry name" value="LARGE RIBOSOMAL SUBUNIT PROTEIN BL33C"/>
    <property type="match status" value="1"/>
</dbReference>
<organism evidence="6 7">
    <name type="scientific">candidate division WWE3 bacterium RIFCSPLOWO2_12_FULL_36_10</name>
    <dbReference type="NCBI Taxonomy" id="1802630"/>
    <lineage>
        <taxon>Bacteria</taxon>
        <taxon>Katanobacteria</taxon>
    </lineage>
</organism>
<dbReference type="NCBIfam" id="NF001860">
    <property type="entry name" value="PRK00595.1"/>
    <property type="match status" value="1"/>
</dbReference>
<dbReference type="EMBL" id="MEVN01000022">
    <property type="protein sequence ID" value="OGC57071.1"/>
    <property type="molecule type" value="Genomic_DNA"/>
</dbReference>
<dbReference type="GO" id="GO:0005840">
    <property type="term" value="C:ribosome"/>
    <property type="evidence" value="ECO:0007669"/>
    <property type="project" value="UniProtKB-KW"/>
</dbReference>
<dbReference type="STRING" id="1802630.A3H26_00155"/>
<evidence type="ECO:0000313" key="6">
    <source>
        <dbReference type="EMBL" id="OGC57071.1"/>
    </source>
</evidence>
<dbReference type="Gene3D" id="2.20.28.120">
    <property type="entry name" value="Ribosomal protein L33"/>
    <property type="match status" value="1"/>
</dbReference>
<dbReference type="Pfam" id="PF00471">
    <property type="entry name" value="Ribosomal_L33"/>
    <property type="match status" value="1"/>
</dbReference>
<dbReference type="HAMAP" id="MF_00294">
    <property type="entry name" value="Ribosomal_bL33"/>
    <property type="match status" value="1"/>
</dbReference>
<dbReference type="InterPro" id="IPR011332">
    <property type="entry name" value="Ribosomal_zn-bd"/>
</dbReference>
<reference evidence="6 7" key="1">
    <citation type="journal article" date="2016" name="Nat. Commun.">
        <title>Thousands of microbial genomes shed light on interconnected biogeochemical processes in an aquifer system.</title>
        <authorList>
            <person name="Anantharaman K."/>
            <person name="Brown C.T."/>
            <person name="Hug L.A."/>
            <person name="Sharon I."/>
            <person name="Castelle C.J."/>
            <person name="Probst A.J."/>
            <person name="Thomas B.C."/>
            <person name="Singh A."/>
            <person name="Wilkins M.J."/>
            <person name="Karaoz U."/>
            <person name="Brodie E.L."/>
            <person name="Williams K.H."/>
            <person name="Hubbard S.S."/>
            <person name="Banfield J.F."/>
        </authorList>
    </citation>
    <scope>NUCLEOTIDE SEQUENCE [LARGE SCALE GENOMIC DNA]</scope>
</reference>
<accession>A0A1F4VIP0</accession>
<evidence type="ECO:0000256" key="4">
    <source>
        <dbReference type="ARBA" id="ARBA00035176"/>
    </source>
</evidence>
<evidence type="ECO:0000256" key="3">
    <source>
        <dbReference type="ARBA" id="ARBA00023274"/>
    </source>
</evidence>
<keyword evidence="2 5" id="KW-0689">Ribosomal protein</keyword>
<dbReference type="InterPro" id="IPR001705">
    <property type="entry name" value="Ribosomal_bL33"/>
</dbReference>
<evidence type="ECO:0000256" key="1">
    <source>
        <dbReference type="ARBA" id="ARBA00007596"/>
    </source>
</evidence>
<name>A0A1F4VIP0_UNCKA</name>
<dbReference type="SUPFAM" id="SSF57829">
    <property type="entry name" value="Zn-binding ribosomal proteins"/>
    <property type="match status" value="1"/>
</dbReference>
<proteinExistence type="inferred from homology"/>
<dbReference type="InterPro" id="IPR018264">
    <property type="entry name" value="Ribosomal_bL33_CS"/>
</dbReference>
<sequence>MAKKTNRVLLGLQCATCKTQNYVTAKNKLNAPEKVVLSKYCGVCNKHTEHKEKQKLK</sequence>
<dbReference type="PANTHER" id="PTHR43168">
    <property type="entry name" value="50S RIBOSOMAL PROTEIN L33, CHLOROPLASTIC"/>
    <property type="match status" value="1"/>
</dbReference>
<dbReference type="GO" id="GO:1990904">
    <property type="term" value="C:ribonucleoprotein complex"/>
    <property type="evidence" value="ECO:0007669"/>
    <property type="project" value="UniProtKB-KW"/>
</dbReference>
<dbReference type="Proteomes" id="UP000177763">
    <property type="component" value="Unassembled WGS sequence"/>
</dbReference>
<dbReference type="NCBIfam" id="TIGR01023">
    <property type="entry name" value="rpmG_bact"/>
    <property type="match status" value="1"/>
</dbReference>
<dbReference type="NCBIfam" id="NF001764">
    <property type="entry name" value="PRK00504.1"/>
    <property type="match status" value="1"/>
</dbReference>
<comment type="caution">
    <text evidence="6">The sequence shown here is derived from an EMBL/GenBank/DDBJ whole genome shotgun (WGS) entry which is preliminary data.</text>
</comment>
<dbReference type="AlphaFoldDB" id="A0A1F4VIP0"/>
<protein>
    <recommendedName>
        <fullName evidence="4 5">Large ribosomal subunit protein bL33</fullName>
    </recommendedName>
</protein>
<evidence type="ECO:0000256" key="2">
    <source>
        <dbReference type="ARBA" id="ARBA00022980"/>
    </source>
</evidence>
<keyword evidence="3 5" id="KW-0687">Ribonucleoprotein</keyword>
<evidence type="ECO:0000256" key="5">
    <source>
        <dbReference type="HAMAP-Rule" id="MF_00294"/>
    </source>
</evidence>
<dbReference type="GO" id="GO:0003735">
    <property type="term" value="F:structural constituent of ribosome"/>
    <property type="evidence" value="ECO:0007669"/>
    <property type="project" value="InterPro"/>
</dbReference>
<evidence type="ECO:0000313" key="7">
    <source>
        <dbReference type="Proteomes" id="UP000177763"/>
    </source>
</evidence>